<dbReference type="AlphaFoldDB" id="A0A7Z1GU85"/>
<dbReference type="RefSeq" id="WP_141543038.1">
    <property type="nucleotide sequence ID" value="NZ_PDJN01000001.1"/>
</dbReference>
<reference evidence="2 3" key="2">
    <citation type="submission" date="2017-10" db="EMBL/GenBank/DDBJ databases">
        <title>Bacterial endophytes that colonize and modify switchgrass growth.</title>
        <authorList>
            <person name="Debolt S."/>
        </authorList>
    </citation>
    <scope>NUCLEOTIDE SEQUENCE [LARGE SCALE GENOMIC DNA]</scope>
    <source>
        <strain evidence="2 3">A2-S9</strain>
    </source>
</reference>
<feature type="compositionally biased region" description="Polar residues" evidence="1">
    <location>
        <begin position="214"/>
        <end position="230"/>
    </location>
</feature>
<proteinExistence type="predicted"/>
<evidence type="ECO:0000313" key="3">
    <source>
        <dbReference type="Proteomes" id="UP000221580"/>
    </source>
</evidence>
<comment type="caution">
    <text evidence="2">The sequence shown here is derived from an EMBL/GenBank/DDBJ whole genome shotgun (WGS) entry which is preliminary data.</text>
</comment>
<accession>A0A7Z1GU85</accession>
<feature type="region of interest" description="Disordered" evidence="1">
    <location>
        <begin position="1"/>
        <end position="37"/>
    </location>
</feature>
<evidence type="ECO:0000256" key="1">
    <source>
        <dbReference type="SAM" id="MobiDB-lite"/>
    </source>
</evidence>
<protein>
    <submittedName>
        <fullName evidence="2">Uncharacterized protein</fullName>
    </submittedName>
</protein>
<dbReference type="EMBL" id="PDJN01000001">
    <property type="protein sequence ID" value="PFG72019.1"/>
    <property type="molecule type" value="Genomic_DNA"/>
</dbReference>
<name>A0A7Z1GU85_9PSED</name>
<feature type="compositionally biased region" description="Low complexity" evidence="1">
    <location>
        <begin position="22"/>
        <end position="37"/>
    </location>
</feature>
<feature type="region of interest" description="Disordered" evidence="1">
    <location>
        <begin position="201"/>
        <end position="230"/>
    </location>
</feature>
<dbReference type="Proteomes" id="UP000221580">
    <property type="component" value="Unassembled WGS sequence"/>
</dbReference>
<reference evidence="2 3" key="1">
    <citation type="submission" date="2017-09" db="EMBL/GenBank/DDBJ databases">
        <authorList>
            <person name="DeBolt S."/>
            <person name="Huntemann M."/>
            <person name="Clum A."/>
            <person name="Pillay M."/>
            <person name="Palaniappan K."/>
            <person name="Varghese N."/>
            <person name="Mikhailova N."/>
            <person name="Stamatis D."/>
            <person name="Reddy T."/>
            <person name="Daum C."/>
            <person name="Shapiro N."/>
            <person name="Ivanova N."/>
            <person name="Kyrpides N."/>
            <person name="Woyke T."/>
        </authorList>
    </citation>
    <scope>NUCLEOTIDE SEQUENCE [LARGE SCALE GENOMIC DNA]</scope>
    <source>
        <strain evidence="2 3">A2-S9</strain>
    </source>
</reference>
<sequence>MSIISPQHTSPLSQLPQPDRAPQPSSYPASASTPLAPSLDATQAHSSLNDVNALLTPTNLNRIMRNPHSKESREIIDLTRSTLSPANLRSMLQGANAQANAQVLETIGHKLGKDQLAPSLSSAKNAVTKHQINLLELQALNNLTRLIDADGSDGVLNTLLANDIALDNLQQKFSNIDSTAKSFSDLGGLLTKNNLDALRSPSGIGHASRGPDTANPNAGNSSTQVAKISF</sequence>
<feature type="compositionally biased region" description="Polar residues" evidence="1">
    <location>
        <begin position="1"/>
        <end position="16"/>
    </location>
</feature>
<gene>
    <name evidence="2" type="ORF">DM05_2398</name>
</gene>
<evidence type="ECO:0000313" key="2">
    <source>
        <dbReference type="EMBL" id="PFG72019.1"/>
    </source>
</evidence>
<organism evidence="2 3">
    <name type="scientific">Pseudomonas poae</name>
    <dbReference type="NCBI Taxonomy" id="200451"/>
    <lineage>
        <taxon>Bacteria</taxon>
        <taxon>Pseudomonadati</taxon>
        <taxon>Pseudomonadota</taxon>
        <taxon>Gammaproteobacteria</taxon>
        <taxon>Pseudomonadales</taxon>
        <taxon>Pseudomonadaceae</taxon>
        <taxon>Pseudomonas</taxon>
    </lineage>
</organism>